<evidence type="ECO:0000256" key="4">
    <source>
        <dbReference type="ARBA" id="ARBA00022801"/>
    </source>
</evidence>
<dbReference type="CDD" id="cd00024">
    <property type="entry name" value="CD_CSD"/>
    <property type="match status" value="1"/>
</dbReference>
<evidence type="ECO:0000256" key="5">
    <source>
        <dbReference type="ARBA" id="ARBA00022840"/>
    </source>
</evidence>
<dbReference type="SUPFAM" id="SSF54160">
    <property type="entry name" value="Chromo domain-like"/>
    <property type="match status" value="1"/>
</dbReference>
<dbReference type="PROSITE" id="PS51192">
    <property type="entry name" value="HELICASE_ATP_BIND_1"/>
    <property type="match status" value="1"/>
</dbReference>
<evidence type="ECO:0000259" key="8">
    <source>
        <dbReference type="PROSITE" id="PS50013"/>
    </source>
</evidence>
<proteinExistence type="predicted"/>
<dbReference type="CDD" id="cd18793">
    <property type="entry name" value="SF2_C_SNF"/>
    <property type="match status" value="1"/>
</dbReference>
<dbReference type="InterPro" id="IPR038718">
    <property type="entry name" value="SNF2-like_sf"/>
</dbReference>
<name>A0A1Y1W280_9FUNG</name>
<keyword evidence="6" id="KW-0539">Nucleus</keyword>
<dbReference type="GO" id="GO:0042393">
    <property type="term" value="F:histone binding"/>
    <property type="evidence" value="ECO:0007669"/>
    <property type="project" value="TreeGrafter"/>
</dbReference>
<dbReference type="GO" id="GO:0000785">
    <property type="term" value="C:chromatin"/>
    <property type="evidence" value="ECO:0007669"/>
    <property type="project" value="TreeGrafter"/>
</dbReference>
<feature type="compositionally biased region" description="Polar residues" evidence="7">
    <location>
        <begin position="1203"/>
        <end position="1217"/>
    </location>
</feature>
<dbReference type="GO" id="GO:0140658">
    <property type="term" value="F:ATP-dependent chromatin remodeler activity"/>
    <property type="evidence" value="ECO:0007669"/>
    <property type="project" value="TreeGrafter"/>
</dbReference>
<dbReference type="CDD" id="cd17919">
    <property type="entry name" value="DEXHc_Snf"/>
    <property type="match status" value="1"/>
</dbReference>
<feature type="domain" description="Chromo" evidence="8">
    <location>
        <begin position="6"/>
        <end position="56"/>
    </location>
</feature>
<keyword evidence="2" id="KW-0677">Repeat</keyword>
<keyword evidence="5" id="KW-0067">ATP-binding</keyword>
<evidence type="ECO:0000313" key="10">
    <source>
        <dbReference type="EMBL" id="ORX67653.1"/>
    </source>
</evidence>
<dbReference type="Gene3D" id="3.40.50.10810">
    <property type="entry name" value="Tandem AAA-ATPase domain"/>
    <property type="match status" value="1"/>
</dbReference>
<dbReference type="PANTHER" id="PTHR45623:SF17">
    <property type="entry name" value="CHROMODOMAIN-HELICASE-DNA-BINDING PROTEIN 3-RELATED"/>
    <property type="match status" value="1"/>
</dbReference>
<dbReference type="InterPro" id="IPR000330">
    <property type="entry name" value="SNF2_N"/>
</dbReference>
<dbReference type="GeneID" id="63808094"/>
<dbReference type="OrthoDB" id="5857104at2759"/>
<dbReference type="GO" id="GO:0003677">
    <property type="term" value="F:DNA binding"/>
    <property type="evidence" value="ECO:0007669"/>
    <property type="project" value="TreeGrafter"/>
</dbReference>
<reference evidence="10 11" key="1">
    <citation type="submission" date="2016-07" db="EMBL/GenBank/DDBJ databases">
        <title>Pervasive Adenine N6-methylation of Active Genes in Fungi.</title>
        <authorList>
            <consortium name="DOE Joint Genome Institute"/>
            <person name="Mondo S.J."/>
            <person name="Dannebaum R.O."/>
            <person name="Kuo R.C."/>
            <person name="Labutti K."/>
            <person name="Haridas S."/>
            <person name="Kuo A."/>
            <person name="Salamov A."/>
            <person name="Ahrendt S.R."/>
            <person name="Lipzen A."/>
            <person name="Sullivan W."/>
            <person name="Andreopoulos W.B."/>
            <person name="Clum A."/>
            <person name="Lindquist E."/>
            <person name="Daum C."/>
            <person name="Ramamoorthy G.K."/>
            <person name="Gryganskyi A."/>
            <person name="Culley D."/>
            <person name="Magnuson J.K."/>
            <person name="James T.Y."/>
            <person name="O'Malley M.A."/>
            <person name="Stajich J.E."/>
            <person name="Spatafora J.W."/>
            <person name="Visel A."/>
            <person name="Grigoriev I.V."/>
        </authorList>
    </citation>
    <scope>NUCLEOTIDE SEQUENCE [LARGE SCALE GENOMIC DNA]</scope>
    <source>
        <strain evidence="10 11">ATCC 12442</strain>
    </source>
</reference>
<dbReference type="SMART" id="SM00487">
    <property type="entry name" value="DEXDc"/>
    <property type="match status" value="1"/>
</dbReference>
<evidence type="ECO:0000259" key="9">
    <source>
        <dbReference type="PROSITE" id="PS51192"/>
    </source>
</evidence>
<dbReference type="PANTHER" id="PTHR45623">
    <property type="entry name" value="CHROMODOMAIN-HELICASE-DNA-BINDING PROTEIN 3-RELATED-RELATED"/>
    <property type="match status" value="1"/>
</dbReference>
<feature type="domain" description="Helicase ATP-binding" evidence="9">
    <location>
        <begin position="715"/>
        <end position="884"/>
    </location>
</feature>
<dbReference type="GO" id="GO:0003682">
    <property type="term" value="F:chromatin binding"/>
    <property type="evidence" value="ECO:0007669"/>
    <property type="project" value="TreeGrafter"/>
</dbReference>
<keyword evidence="4" id="KW-0378">Hydrolase</keyword>
<accession>A0A1Y1W280</accession>
<dbReference type="InterPro" id="IPR016197">
    <property type="entry name" value="Chromo-like_dom_sf"/>
</dbReference>
<evidence type="ECO:0000313" key="11">
    <source>
        <dbReference type="Proteomes" id="UP000193922"/>
    </source>
</evidence>
<dbReference type="Gene3D" id="2.40.50.40">
    <property type="match status" value="1"/>
</dbReference>
<feature type="region of interest" description="Disordered" evidence="7">
    <location>
        <begin position="962"/>
        <end position="988"/>
    </location>
</feature>
<comment type="subcellular location">
    <subcellularLocation>
        <location evidence="1">Nucleus</location>
    </subcellularLocation>
</comment>
<dbReference type="STRING" id="61395.A0A1Y1W280"/>
<sequence>MANGVYAIKQILGRRISLRDGVWYLIEWENYDLKDSTWQCDNAETNISPDSIREFELNCNKLREKRARNEIQYNIDIYENEGIATLIGAGYSMFAGGESAFMDHDQPEDFSFMQVSAATEAEQNNGRHNSHKVTVATHGWNRLKNVPMMAKRLVPEGTAISGICGKLVDTAGYVYYLTRWSDGAITWEYPGAFEEAQDVLEKYELASYARKRKDLCESLRRPEISYLRDMTRRRIGSLEANRNRSKAKELLALTSAGQIDSDITVASSEPQFRLALESSNLITSVVPQVPTVAMDIEAQASNLAAAFEQSLHELNIPTVGATAPATCAPEVYIGHPKGSLFRERNYTIADLERFRRLRAKANKLLARRQQQQLRLSSRPREQPSTMRQLRRRQKQSAARRIFHLDPFDEGGSDFSPDETAQNDLDDEMSVAGFDEDEDEDKISIASIIGARNRRAKRIVADSDSDNYSIPIHVRSEATSKRPIDQLSSDRPYRAMDVLSMSTQYHVPCVMSLVQQKYLCKECGNRYHADCYRSLVKWKDMSYRHLDWVPFVWLFVISKATKLRMMRTSFANGVLQPSAINDTFNEEYTVVDYIIGICPCTTSIARQRETELYKKQLDATDPKWQLYTACKQSSATWEVPPCPSDNLDDFELWSAAYNRWLCAEKVSLIESNRLNDMKRKQFLITRQAMQTITTQPQYFAGGELYPYQIEGLNWLWKNWLERKSCILADEMGLGKTIQIISLILTIYRSSIPDDVDRDRATTSNHGMFPFLVVVPPTLVNNWISEFKRWAPELVVARLTGIAGARKVQLERTIFRKTRSDLNCHVVVASYAAFNAQDSHRLKNSETKLYQTLLQFKTRQRVLITGTPLQNRLGELFNLMAFIGAKEFDNVEMLEEKYKDPTSGDIAEIQDMIRPYFLRRIKDDVLTKLPPKRELLLPVSMSQLQRKLYPRQPLPLQRQAVPLRPQWQPDPSGAAHATRSRATVSNDRPKAAGSFSLSNLLMEVRKIISHPYNIQGVEPQFSTEEETQANLINSCGKLSLLHVLLTELKQRGHRVLIFAQFKGTLTILEDYLTVEDMQYKRIDGDSPATERQTMINEFNAPDSPDFIDLQAIARAHRIGQTKPVMVFRIVTQDSAEERIVAMGKRKLLLDHLVIQQLNANTDDDDSGSSQAMSTGEIEAALRHGAKADNAAIGYDYDKRIASQPTNSTFSMPSPWTSTNDKGEANNGIADLADDSEADIWTKLLAEGVGAEEHTNDIDEGEIVGGRTLRTRKHKVNYSLARDNPDTSSEPSEDEEGEILLELCGAKKKSRQRKRHRISAPAFIRVPVASTEFTQLIVWASESLMDEYGRSSAGEQITEANFNTVQQLFYRISKSANFHIADIPGDGSPCLFVRPVSGIQLRPGDFAAWYLIQYTWFVLIHPRGLFIHAQNLAATKRYSQDLRPVLCTMRENAEGSTDLLLISGPKPCHDWRQLEPMAAMESMRKAKEYKRFFAGLAAKSRRYADEKSETDIAKLHESVADLRRQIEWTVRGIRDVESDVLNSASLKEQLSFEYLQSFDSASTDVASNLRFEVKGILEMLEIIDSRVKILQPCLQSCNRVL</sequence>
<keyword evidence="3" id="KW-0547">Nucleotide-binding</keyword>
<dbReference type="Pfam" id="PF00271">
    <property type="entry name" value="Helicase_C"/>
    <property type="match status" value="1"/>
</dbReference>
<dbReference type="SUPFAM" id="SSF52540">
    <property type="entry name" value="P-loop containing nucleoside triphosphate hydrolases"/>
    <property type="match status" value="2"/>
</dbReference>
<dbReference type="InterPro" id="IPR027417">
    <property type="entry name" value="P-loop_NTPase"/>
</dbReference>
<dbReference type="InterPro" id="IPR014001">
    <property type="entry name" value="Helicase_ATP-bd"/>
</dbReference>
<dbReference type="GO" id="GO:0016887">
    <property type="term" value="F:ATP hydrolysis activity"/>
    <property type="evidence" value="ECO:0007669"/>
    <property type="project" value="TreeGrafter"/>
</dbReference>
<keyword evidence="11" id="KW-1185">Reference proteome</keyword>
<dbReference type="EMBL" id="MCFD01000012">
    <property type="protein sequence ID" value="ORX67653.1"/>
    <property type="molecule type" value="Genomic_DNA"/>
</dbReference>
<evidence type="ECO:0000256" key="3">
    <source>
        <dbReference type="ARBA" id="ARBA00022741"/>
    </source>
</evidence>
<dbReference type="PROSITE" id="PS50013">
    <property type="entry name" value="CHROMO_2"/>
    <property type="match status" value="1"/>
</dbReference>
<feature type="region of interest" description="Disordered" evidence="7">
    <location>
        <begin position="370"/>
        <end position="395"/>
    </location>
</feature>
<comment type="caution">
    <text evidence="10">The sequence shown here is derived from an EMBL/GenBank/DDBJ whole genome shotgun (WGS) entry which is preliminary data.</text>
</comment>
<evidence type="ECO:0000256" key="6">
    <source>
        <dbReference type="ARBA" id="ARBA00023242"/>
    </source>
</evidence>
<dbReference type="Gene3D" id="3.40.50.300">
    <property type="entry name" value="P-loop containing nucleotide triphosphate hydrolases"/>
    <property type="match status" value="2"/>
</dbReference>
<dbReference type="InterPro" id="IPR000953">
    <property type="entry name" value="Chromo/chromo_shadow_dom"/>
</dbReference>
<dbReference type="GO" id="GO:0005634">
    <property type="term" value="C:nucleus"/>
    <property type="evidence" value="ECO:0007669"/>
    <property type="project" value="UniProtKB-SubCell"/>
</dbReference>
<protein>
    <submittedName>
        <fullName evidence="10">Uncharacterized protein</fullName>
    </submittedName>
</protein>
<feature type="region of interest" description="Disordered" evidence="7">
    <location>
        <begin position="1203"/>
        <end position="1226"/>
    </location>
</feature>
<gene>
    <name evidence="10" type="ORF">DL89DRAFT_324394</name>
</gene>
<organism evidence="10 11">
    <name type="scientific">Linderina pennispora</name>
    <dbReference type="NCBI Taxonomy" id="61395"/>
    <lineage>
        <taxon>Eukaryota</taxon>
        <taxon>Fungi</taxon>
        <taxon>Fungi incertae sedis</taxon>
        <taxon>Zoopagomycota</taxon>
        <taxon>Kickxellomycotina</taxon>
        <taxon>Kickxellomycetes</taxon>
        <taxon>Kickxellales</taxon>
        <taxon>Kickxellaceae</taxon>
        <taxon>Linderina</taxon>
    </lineage>
</organism>
<dbReference type="Proteomes" id="UP000193922">
    <property type="component" value="Unassembled WGS sequence"/>
</dbReference>
<dbReference type="InterPro" id="IPR001650">
    <property type="entry name" value="Helicase_C-like"/>
</dbReference>
<dbReference type="Pfam" id="PF00176">
    <property type="entry name" value="SNF2-rel_dom"/>
    <property type="match status" value="1"/>
</dbReference>
<dbReference type="InterPro" id="IPR049730">
    <property type="entry name" value="SNF2/RAD54-like_C"/>
</dbReference>
<evidence type="ECO:0000256" key="1">
    <source>
        <dbReference type="ARBA" id="ARBA00004123"/>
    </source>
</evidence>
<dbReference type="GO" id="GO:0005524">
    <property type="term" value="F:ATP binding"/>
    <property type="evidence" value="ECO:0007669"/>
    <property type="project" value="UniProtKB-KW"/>
</dbReference>
<evidence type="ECO:0000256" key="7">
    <source>
        <dbReference type="SAM" id="MobiDB-lite"/>
    </source>
</evidence>
<dbReference type="RefSeq" id="XP_040741540.1">
    <property type="nucleotide sequence ID" value="XM_040891446.1"/>
</dbReference>
<evidence type="ECO:0000256" key="2">
    <source>
        <dbReference type="ARBA" id="ARBA00022737"/>
    </source>
</evidence>